<dbReference type="InterPro" id="IPR026891">
    <property type="entry name" value="Fn3-like"/>
</dbReference>
<dbReference type="SUPFAM" id="SSF52279">
    <property type="entry name" value="Beta-D-glucan exohydrolase, C-terminal domain"/>
    <property type="match status" value="1"/>
</dbReference>
<evidence type="ECO:0000313" key="21">
    <source>
        <dbReference type="Proteomes" id="UP000254937"/>
    </source>
</evidence>
<proteinExistence type="inferred from homology"/>
<dbReference type="GO" id="GO:0005576">
    <property type="term" value="C:extracellular region"/>
    <property type="evidence" value="ECO:0007669"/>
    <property type="project" value="UniProtKB-SubCell"/>
</dbReference>
<evidence type="ECO:0000256" key="15">
    <source>
        <dbReference type="ARBA" id="ARBA00039579"/>
    </source>
</evidence>
<keyword evidence="6" id="KW-0964">Secreted</keyword>
<comment type="function">
    <text evidence="14">Beta-glucosidases are one of a number of cellulolytic enzymes involved in the degradation of cellulosic biomass. Catalyzes the last step releasing glucose from the inhibitory cellobiose.</text>
</comment>
<dbReference type="GO" id="GO:0030245">
    <property type="term" value="P:cellulose catabolic process"/>
    <property type="evidence" value="ECO:0007669"/>
    <property type="project" value="UniProtKB-KW"/>
</dbReference>
<evidence type="ECO:0000256" key="8">
    <source>
        <dbReference type="ARBA" id="ARBA00022801"/>
    </source>
</evidence>
<dbReference type="SMART" id="SM01217">
    <property type="entry name" value="Fn3_like"/>
    <property type="match status" value="1"/>
</dbReference>
<dbReference type="InterPro" id="IPR036881">
    <property type="entry name" value="Glyco_hydro_3_C_sf"/>
</dbReference>
<sequence length="967" mass="105756">MRLFGQLYHTRVILLCHSHVASILLGTFCPPSRILRNERRVFAGIHYLYVITHGVPPTTGAASSHRVENERILITRNGTITKRPVKTLRLASLLGCGVPARHEADPGFLALIQPGIAGLRILHSTRECAVTGQGALNQQLHESGSYNTMKVPADHALLLSSLLLAPSVGASTCQEPINHPGEPFSYVQPLNTSILTPYGGSPPVFPSPETKGKGGWEKAMAQAKNWVSQLTVEEKAWMATGQPGPCVGNILPIPRLNFTGLCLQNGPQCIQQGDYSSVFVSGVSAAASWDRKLLYDRGYAMATEHKGKGTHVVLGPIGGPLGRSPYDGRTWEGFAADPYLTGVCMEETILGIQDAGVQANAKHFIANEQETQRNPTYAPDANATTYIQDSVSSNLDDRTLHEIYMWPFANAARARVASFMCSYNRVNGSHSCQNSYLLNHLLKTELGFQGYVMSDWGATHSGVASAESGMDMTMPGGFTVYGELWTEGSYFGKNLTEAINNGTITTDRIDDMIVRIMTPYFWLGQDKNYPSVDASVGPLNVDSPPDTWLYDWKFTGPSNRDVRGNNSAMIREHGAASTVLLKNERNALPLRKPRNIVIVGNDAGSDTQGPSTQTDFEYGVLANAGGSGTCRFSYLSTPQDAITTRARQYGGRVQTWLNNTLITEKSMPELWNPEQPDVCLVFLKSWSEENVDRTYLTLDWNGNAVVEAVAKYCNNTVVVTHSAGVNVLPFADHPNVTAILAAHYPGEEAGNAIADLLYGDANPSAKLPYVIAYNESDYNAPLTTAVATNGTYDWQSWFDEELEVGYRYFDAHNIPVRYEFGFGLSYTTYNLTKLVAAKPVASNLTALPEQRAVQPGGNPALWDTVYTLTAQVSNTGSVDGYAIPQLYVGFPDTAPAGTPPSQLRGFDKIWLEAGETKKATFELMRRDVSYWDVTAQDWRIPAGEFTFKAGFSSRDFHANTTATLLRK</sequence>
<dbReference type="EMBL" id="KZ851860">
    <property type="protein sequence ID" value="RDK39681.1"/>
    <property type="molecule type" value="Genomic_DNA"/>
</dbReference>
<keyword evidence="12" id="KW-0326">Glycosidase</keyword>
<keyword evidence="8" id="KW-0378">Hydrolase</keyword>
<dbReference type="InterPro" id="IPR002772">
    <property type="entry name" value="Glyco_hydro_3_C"/>
</dbReference>
<keyword evidence="9" id="KW-0136">Cellulose degradation</keyword>
<comment type="catalytic activity">
    <reaction evidence="1">
        <text>Hydrolysis of terminal, non-reducing beta-D-glucosyl residues with release of beta-D-glucose.</text>
        <dbReference type="EC" id="3.2.1.21"/>
    </reaction>
</comment>
<evidence type="ECO:0000256" key="9">
    <source>
        <dbReference type="ARBA" id="ARBA00023001"/>
    </source>
</evidence>
<evidence type="ECO:0000256" key="12">
    <source>
        <dbReference type="ARBA" id="ARBA00023295"/>
    </source>
</evidence>
<evidence type="ECO:0000256" key="3">
    <source>
        <dbReference type="ARBA" id="ARBA00004987"/>
    </source>
</evidence>
<accession>A0A370PBV7</accession>
<dbReference type="FunFam" id="3.40.50.1700:FF:000003">
    <property type="entry name" value="Probable beta-glucosidase"/>
    <property type="match status" value="1"/>
</dbReference>
<evidence type="ECO:0000256" key="16">
    <source>
        <dbReference type="ARBA" id="ARBA00041276"/>
    </source>
</evidence>
<evidence type="ECO:0000256" key="6">
    <source>
        <dbReference type="ARBA" id="ARBA00022525"/>
    </source>
</evidence>
<comment type="pathway">
    <text evidence="3">Glycan metabolism; cellulose degradation.</text>
</comment>
<evidence type="ECO:0000256" key="10">
    <source>
        <dbReference type="ARBA" id="ARBA00023180"/>
    </source>
</evidence>
<dbReference type="Gene3D" id="2.60.40.10">
    <property type="entry name" value="Immunoglobulins"/>
    <property type="match status" value="1"/>
</dbReference>
<comment type="similarity">
    <text evidence="4">Belongs to the glycosyl hydrolase 3 family.</text>
</comment>
<evidence type="ECO:0000313" key="20">
    <source>
        <dbReference type="EMBL" id="RDK39681.1"/>
    </source>
</evidence>
<dbReference type="Proteomes" id="UP000254937">
    <property type="component" value="Unassembled WGS sequence"/>
</dbReference>
<evidence type="ECO:0000256" key="18">
    <source>
        <dbReference type="ARBA" id="ARBA00041808"/>
    </source>
</evidence>
<dbReference type="PANTHER" id="PTHR42715:SF12">
    <property type="entry name" value="BETA-GLUCOSIDASE G-RELATED"/>
    <property type="match status" value="1"/>
</dbReference>
<dbReference type="Gene3D" id="3.40.50.1700">
    <property type="entry name" value="Glycoside hydrolase family 3 C-terminal domain"/>
    <property type="match status" value="1"/>
</dbReference>
<keyword evidence="13" id="KW-0624">Polysaccharide degradation</keyword>
<evidence type="ECO:0000256" key="13">
    <source>
        <dbReference type="ARBA" id="ARBA00023326"/>
    </source>
</evidence>
<evidence type="ECO:0000256" key="5">
    <source>
        <dbReference type="ARBA" id="ARBA00012744"/>
    </source>
</evidence>
<dbReference type="InterPro" id="IPR013783">
    <property type="entry name" value="Ig-like_fold"/>
</dbReference>
<evidence type="ECO:0000256" key="4">
    <source>
        <dbReference type="ARBA" id="ARBA00005336"/>
    </source>
</evidence>
<dbReference type="GO" id="GO:0008422">
    <property type="term" value="F:beta-glucosidase activity"/>
    <property type="evidence" value="ECO:0007669"/>
    <property type="project" value="UniProtKB-EC"/>
</dbReference>
<organism evidence="20 21">
    <name type="scientific">Aspergillus phoenicis ATCC 13157</name>
    <dbReference type="NCBI Taxonomy" id="1353007"/>
    <lineage>
        <taxon>Eukaryota</taxon>
        <taxon>Fungi</taxon>
        <taxon>Dikarya</taxon>
        <taxon>Ascomycota</taxon>
        <taxon>Pezizomycotina</taxon>
        <taxon>Eurotiomycetes</taxon>
        <taxon>Eurotiomycetidae</taxon>
        <taxon>Eurotiales</taxon>
        <taxon>Aspergillaceae</taxon>
        <taxon>Aspergillus</taxon>
    </lineage>
</organism>
<dbReference type="FunFam" id="3.20.20.300:FF:000002">
    <property type="entry name" value="Probable beta-glucosidase"/>
    <property type="match status" value="1"/>
</dbReference>
<dbReference type="InterPro" id="IPR050288">
    <property type="entry name" value="Cellulose_deg_GH3"/>
</dbReference>
<gene>
    <name evidence="20" type="ORF">M752DRAFT_304859</name>
</gene>
<keyword evidence="10" id="KW-0325">Glycoprotein</keyword>
<dbReference type="FunFam" id="2.60.40.10:FF:000757">
    <property type="entry name" value="Beta-glucosidase G"/>
    <property type="match status" value="1"/>
</dbReference>
<keyword evidence="21" id="KW-1185">Reference proteome</keyword>
<dbReference type="AlphaFoldDB" id="A0A370PBV7"/>
<evidence type="ECO:0000259" key="19">
    <source>
        <dbReference type="SMART" id="SM01217"/>
    </source>
</evidence>
<protein>
    <recommendedName>
        <fullName evidence="15">Probable beta-glucosidase G</fullName>
        <ecNumber evidence="5">3.2.1.21</ecNumber>
    </recommendedName>
    <alternativeName>
        <fullName evidence="16">Beta-D-glucoside glucohydrolase G</fullName>
    </alternativeName>
    <alternativeName>
        <fullName evidence="17">Cellobiase G</fullName>
    </alternativeName>
    <alternativeName>
        <fullName evidence="18">Gentiobiase G</fullName>
    </alternativeName>
</protein>
<evidence type="ECO:0000256" key="7">
    <source>
        <dbReference type="ARBA" id="ARBA00022729"/>
    </source>
</evidence>
<dbReference type="Gene3D" id="3.20.20.300">
    <property type="entry name" value="Glycoside hydrolase, family 3, N-terminal domain"/>
    <property type="match status" value="1"/>
</dbReference>
<dbReference type="Pfam" id="PF01915">
    <property type="entry name" value="Glyco_hydro_3_C"/>
    <property type="match status" value="1"/>
</dbReference>
<reference evidence="20 21" key="1">
    <citation type="submission" date="2018-07" db="EMBL/GenBank/DDBJ databases">
        <title>Section-level genome sequencing of Aspergillus section Nigri to investigate inter- and intra-species variation.</title>
        <authorList>
            <consortium name="DOE Joint Genome Institute"/>
            <person name="Vesth T.C."/>
            <person name="Nybo J.L."/>
            <person name="Theobald S."/>
            <person name="Frisvad J.C."/>
            <person name="Larsen T.O."/>
            <person name="Nielsen K.F."/>
            <person name="Hoof J.B."/>
            <person name="Brandl J."/>
            <person name="Salamov A."/>
            <person name="Riley R."/>
            <person name="Gladden J.M."/>
            <person name="Phatale P."/>
            <person name="Nielsen M.T."/>
            <person name="Lyhne E.K."/>
            <person name="Kogle M.E."/>
            <person name="Strasser K."/>
            <person name="McDonnell E."/>
            <person name="Barry K."/>
            <person name="Clum A."/>
            <person name="Chen C."/>
            <person name="Nolan M."/>
            <person name="Sandor L."/>
            <person name="Kuo A."/>
            <person name="Lipzen A."/>
            <person name="Hainaut M."/>
            <person name="Drula E."/>
            <person name="Tsang A."/>
            <person name="Magnuson J.K."/>
            <person name="Henrissat B."/>
            <person name="Wiebenga A."/>
            <person name="Simmons B.A."/>
            <person name="Makela M.R."/>
            <person name="De vries R.P."/>
            <person name="Grigoriev I.V."/>
            <person name="Mortensen U.H."/>
            <person name="Baker S.E."/>
            <person name="Andersen M.R."/>
        </authorList>
    </citation>
    <scope>NUCLEOTIDE SEQUENCE [LARGE SCALE GENOMIC DNA]</scope>
    <source>
        <strain evidence="20 21">ATCC 13157</strain>
    </source>
</reference>
<dbReference type="PANTHER" id="PTHR42715">
    <property type="entry name" value="BETA-GLUCOSIDASE"/>
    <property type="match status" value="1"/>
</dbReference>
<evidence type="ECO:0000256" key="1">
    <source>
        <dbReference type="ARBA" id="ARBA00000448"/>
    </source>
</evidence>
<dbReference type="Pfam" id="PF14310">
    <property type="entry name" value="Fn3-like"/>
    <property type="match status" value="1"/>
</dbReference>
<dbReference type="InterPro" id="IPR036962">
    <property type="entry name" value="Glyco_hydro_3_N_sf"/>
</dbReference>
<keyword evidence="7" id="KW-0732">Signal</keyword>
<keyword evidence="11" id="KW-0119">Carbohydrate metabolism</keyword>
<evidence type="ECO:0000256" key="17">
    <source>
        <dbReference type="ARBA" id="ARBA00041601"/>
    </source>
</evidence>
<dbReference type="Pfam" id="PF00933">
    <property type="entry name" value="Glyco_hydro_3"/>
    <property type="match status" value="1"/>
</dbReference>
<feature type="domain" description="Fibronectin type III-like" evidence="19">
    <location>
        <begin position="882"/>
        <end position="953"/>
    </location>
</feature>
<dbReference type="InterPro" id="IPR001764">
    <property type="entry name" value="Glyco_hydro_3_N"/>
</dbReference>
<name>A0A370PBV7_ASPPH</name>
<dbReference type="InterPro" id="IPR017853">
    <property type="entry name" value="GH"/>
</dbReference>
<dbReference type="PRINTS" id="PR00133">
    <property type="entry name" value="GLHYDRLASE3"/>
</dbReference>
<dbReference type="SUPFAM" id="SSF51445">
    <property type="entry name" value="(Trans)glycosidases"/>
    <property type="match status" value="1"/>
</dbReference>
<dbReference type="EC" id="3.2.1.21" evidence="5"/>
<evidence type="ECO:0000256" key="14">
    <source>
        <dbReference type="ARBA" id="ARBA00024983"/>
    </source>
</evidence>
<evidence type="ECO:0000256" key="2">
    <source>
        <dbReference type="ARBA" id="ARBA00004613"/>
    </source>
</evidence>
<evidence type="ECO:0000256" key="11">
    <source>
        <dbReference type="ARBA" id="ARBA00023277"/>
    </source>
</evidence>
<comment type="subcellular location">
    <subcellularLocation>
        <location evidence="2">Secreted</location>
    </subcellularLocation>
</comment>